<dbReference type="Proteomes" id="UP001620645">
    <property type="component" value="Unassembled WGS sequence"/>
</dbReference>
<evidence type="ECO:0000256" key="4">
    <source>
        <dbReference type="ARBA" id="ARBA00022490"/>
    </source>
</evidence>
<keyword evidence="5 10" id="KW-0678">Repressor</keyword>
<evidence type="ECO:0000313" key="16">
    <source>
        <dbReference type="Proteomes" id="UP001620645"/>
    </source>
</evidence>
<feature type="compositionally biased region" description="Basic and acidic residues" evidence="12">
    <location>
        <begin position="203"/>
        <end position="223"/>
    </location>
</feature>
<feature type="compositionally biased region" description="Polar residues" evidence="12">
    <location>
        <begin position="458"/>
        <end position="467"/>
    </location>
</feature>
<feature type="region of interest" description="Disordered" evidence="12">
    <location>
        <begin position="191"/>
        <end position="223"/>
    </location>
</feature>
<feature type="compositionally biased region" description="Polar residues" evidence="12">
    <location>
        <begin position="319"/>
        <end position="328"/>
    </location>
</feature>
<comment type="similarity">
    <text evidence="3 10">Belongs to the CNOT2/3/5 family.</text>
</comment>
<dbReference type="AlphaFoldDB" id="A0ABD2IZB0"/>
<gene>
    <name evidence="15" type="ORF">niasHS_010283</name>
</gene>
<evidence type="ECO:0000256" key="7">
    <source>
        <dbReference type="ARBA" id="ARBA00023015"/>
    </source>
</evidence>
<dbReference type="InterPro" id="IPR007207">
    <property type="entry name" value="Not_N"/>
</dbReference>
<dbReference type="PIRSF" id="PIRSF005290">
    <property type="entry name" value="NOT_su_3_5"/>
    <property type="match status" value="1"/>
</dbReference>
<dbReference type="InterPro" id="IPR007282">
    <property type="entry name" value="NOT2/3/5_C"/>
</dbReference>
<feature type="compositionally biased region" description="Polar residues" evidence="12">
    <location>
        <begin position="442"/>
        <end position="451"/>
    </location>
</feature>
<feature type="compositionally biased region" description="Low complexity" evidence="12">
    <location>
        <begin position="481"/>
        <end position="501"/>
    </location>
</feature>
<reference evidence="15 16" key="1">
    <citation type="submission" date="2024-10" db="EMBL/GenBank/DDBJ databases">
        <authorList>
            <person name="Kim D."/>
        </authorList>
    </citation>
    <scope>NUCLEOTIDE SEQUENCE [LARGE SCALE GENOMIC DNA]</scope>
    <source>
        <strain evidence="15">Taebaek</strain>
    </source>
</reference>
<feature type="region of interest" description="Disordered" evidence="12">
    <location>
        <begin position="380"/>
        <end position="407"/>
    </location>
</feature>
<feature type="domain" description="NOT2/NOT3/NOT5 C-terminal" evidence="14">
    <location>
        <begin position="620"/>
        <end position="745"/>
    </location>
</feature>
<evidence type="ECO:0000256" key="2">
    <source>
        <dbReference type="ARBA" id="ARBA00004496"/>
    </source>
</evidence>
<evidence type="ECO:0000256" key="11">
    <source>
        <dbReference type="SAM" id="Coils"/>
    </source>
</evidence>
<dbReference type="GO" id="GO:0005634">
    <property type="term" value="C:nucleus"/>
    <property type="evidence" value="ECO:0007669"/>
    <property type="project" value="UniProtKB-SubCell"/>
</dbReference>
<evidence type="ECO:0000256" key="3">
    <source>
        <dbReference type="ARBA" id="ARBA00007682"/>
    </source>
</evidence>
<dbReference type="InterPro" id="IPR038635">
    <property type="entry name" value="CCR4-NOT_su2/3/5_C_sf"/>
</dbReference>
<dbReference type="Pfam" id="PF04153">
    <property type="entry name" value="NOT2_3_5_C"/>
    <property type="match status" value="1"/>
</dbReference>
<dbReference type="EMBL" id="JBICCN010000232">
    <property type="protein sequence ID" value="KAL3085214.1"/>
    <property type="molecule type" value="Genomic_DNA"/>
</dbReference>
<feature type="coiled-coil region" evidence="11">
    <location>
        <begin position="89"/>
        <end position="116"/>
    </location>
</feature>
<evidence type="ECO:0000256" key="10">
    <source>
        <dbReference type="PIRNR" id="PIRNR005290"/>
    </source>
</evidence>
<evidence type="ECO:0000256" key="1">
    <source>
        <dbReference type="ARBA" id="ARBA00004123"/>
    </source>
</evidence>
<organism evidence="15 16">
    <name type="scientific">Heterodera schachtii</name>
    <name type="common">Sugarbeet cyst nematode worm</name>
    <name type="synonym">Tylenchus schachtii</name>
    <dbReference type="NCBI Taxonomy" id="97005"/>
    <lineage>
        <taxon>Eukaryota</taxon>
        <taxon>Metazoa</taxon>
        <taxon>Ecdysozoa</taxon>
        <taxon>Nematoda</taxon>
        <taxon>Chromadorea</taxon>
        <taxon>Rhabditida</taxon>
        <taxon>Tylenchina</taxon>
        <taxon>Tylenchomorpha</taxon>
        <taxon>Tylenchoidea</taxon>
        <taxon>Heteroderidae</taxon>
        <taxon>Heteroderinae</taxon>
        <taxon>Heterodera</taxon>
    </lineage>
</organism>
<keyword evidence="8 10" id="KW-0804">Transcription</keyword>
<protein>
    <recommendedName>
        <fullName evidence="17">CCR4-NOT transcription complex subunit 3</fullName>
    </recommendedName>
</protein>
<feature type="region of interest" description="Disordered" evidence="12">
    <location>
        <begin position="143"/>
        <end position="163"/>
    </location>
</feature>
<evidence type="ECO:0000259" key="14">
    <source>
        <dbReference type="Pfam" id="PF04153"/>
    </source>
</evidence>
<comment type="subcellular location">
    <subcellularLocation>
        <location evidence="2 10">Cytoplasm</location>
    </subcellularLocation>
    <subcellularLocation>
        <location evidence="1 10">Nucleus</location>
    </subcellularLocation>
</comment>
<evidence type="ECO:0000256" key="9">
    <source>
        <dbReference type="ARBA" id="ARBA00023242"/>
    </source>
</evidence>
<dbReference type="PANTHER" id="PTHR23326">
    <property type="entry name" value="CCR4 NOT-RELATED"/>
    <property type="match status" value="1"/>
</dbReference>
<evidence type="ECO:0008006" key="17">
    <source>
        <dbReference type="Google" id="ProtNLM"/>
    </source>
</evidence>
<evidence type="ECO:0000256" key="8">
    <source>
        <dbReference type="ARBA" id="ARBA00023163"/>
    </source>
</evidence>
<keyword evidence="6" id="KW-0597">Phosphoprotein</keyword>
<keyword evidence="9 10" id="KW-0539">Nucleus</keyword>
<feature type="region of interest" description="Disordered" evidence="12">
    <location>
        <begin position="430"/>
        <end position="532"/>
    </location>
</feature>
<evidence type="ECO:0000256" key="5">
    <source>
        <dbReference type="ARBA" id="ARBA00022491"/>
    </source>
</evidence>
<evidence type="ECO:0000259" key="13">
    <source>
        <dbReference type="Pfam" id="PF04065"/>
    </source>
</evidence>
<accession>A0ABD2IZB0</accession>
<sequence>MQQICYKRLELAVRTTIATIFGLEPTHHQLFCSTLSTTKEDPFQLHVNMAEKRKLLNEIDKCYKKIDEGFEIFDDIMEKMNEANSDNQREKFQDDLKKEIKKLQRLRDQIKGWQNSSEIKDKDSLSKFRKLIEQRMEIFKDVERENKTKPHSKQGLSAEDKLDPREKEKCETIEWLNCQIRRIQDEIDRTESKLETMSSMADSNRKRGKKDEAKKNEKEKSEELRKHLERVKFHLLNLEVCMRMINNEKLEIKVVLGKLKEPLEMYIDALDPENDDDPESLDPEDIYEELNFGTYLSQLGGIITTTSVDEEKGPLPNDNGCSSGSPQISGKEKQPQLNLSSPTIAAAPIVTSPESASADITTSVGTASATTAQEDVFLFNGTESQPRKSKEPQEVRSAWGSTYPRTPSCLRPCTSSLDLSQPGGIITTTSVEEEKGPLPNDNGCSSGSLQISGKEKQQQLNLSSPKSPTIAAAPVATSPESASAGSTTSVGTASGIITTTSVDEENGPPQNDNGCSSGSPQISGNEKQRQLNLSSPTIAAAPVATSPEPANADSTTLVGTASATTAQEDVFLFNGTESQPHKSKEPQETVIPPWLGASPLGMVALNEDLNYQLQMLDATLTRCPVQMDSEKTRSYLPKMPCQTPPYYPQAPLPNADSLEYYLRLSVEALFFTFYYMEGSRAQLLAAKALKKLSWRFHTKYLMWFQRHEEPKQITDDFEQGTYVYFDFEKWVQRKKEQFTFEYKYLEDKDFE</sequence>
<comment type="caution">
    <text evidence="15">The sequence shown here is derived from an EMBL/GenBank/DDBJ whole genome shotgun (WGS) entry which is preliminary data.</text>
</comment>
<dbReference type="GO" id="GO:2000036">
    <property type="term" value="P:regulation of stem cell population maintenance"/>
    <property type="evidence" value="ECO:0007669"/>
    <property type="project" value="UniProtKB-ARBA"/>
</dbReference>
<dbReference type="InterPro" id="IPR012270">
    <property type="entry name" value="CCR4-NOT_su3/5"/>
</dbReference>
<dbReference type="InterPro" id="IPR040168">
    <property type="entry name" value="Not2/3/5"/>
</dbReference>
<keyword evidence="11" id="KW-0175">Coiled coil</keyword>
<feature type="domain" description="CCR4-Not complex component Not N-terminal" evidence="13">
    <location>
        <begin position="52"/>
        <end position="292"/>
    </location>
</feature>
<feature type="compositionally biased region" description="Polar residues" evidence="12">
    <location>
        <begin position="508"/>
        <end position="532"/>
    </location>
</feature>
<feature type="region of interest" description="Disordered" evidence="12">
    <location>
        <begin position="308"/>
        <end position="335"/>
    </location>
</feature>
<evidence type="ECO:0000256" key="6">
    <source>
        <dbReference type="ARBA" id="ARBA00022553"/>
    </source>
</evidence>
<evidence type="ECO:0000256" key="12">
    <source>
        <dbReference type="SAM" id="MobiDB-lite"/>
    </source>
</evidence>
<keyword evidence="16" id="KW-1185">Reference proteome</keyword>
<name>A0ABD2IZB0_HETSC</name>
<dbReference type="Gene3D" id="2.30.30.1020">
    <property type="entry name" value="CCR4-NOT complex subunit 2/3/5, C-terminal domain"/>
    <property type="match status" value="1"/>
</dbReference>
<keyword evidence="7 10" id="KW-0805">Transcription regulation</keyword>
<dbReference type="GO" id="GO:0030015">
    <property type="term" value="C:CCR4-NOT core complex"/>
    <property type="evidence" value="ECO:0007669"/>
    <property type="project" value="UniProtKB-UniRule"/>
</dbReference>
<dbReference type="Pfam" id="PF04065">
    <property type="entry name" value="Not3"/>
    <property type="match status" value="1"/>
</dbReference>
<feature type="compositionally biased region" description="Basic and acidic residues" evidence="12">
    <location>
        <begin position="385"/>
        <end position="394"/>
    </location>
</feature>
<evidence type="ECO:0000313" key="15">
    <source>
        <dbReference type="EMBL" id="KAL3085214.1"/>
    </source>
</evidence>
<proteinExistence type="inferred from homology"/>
<dbReference type="GO" id="GO:0000932">
    <property type="term" value="C:P-body"/>
    <property type="evidence" value="ECO:0007669"/>
    <property type="project" value="UniProtKB-UniRule"/>
</dbReference>
<keyword evidence="4 10" id="KW-0963">Cytoplasm</keyword>